<dbReference type="Proteomes" id="UP000023152">
    <property type="component" value="Unassembled WGS sequence"/>
</dbReference>
<evidence type="ECO:0000313" key="2">
    <source>
        <dbReference type="EMBL" id="ETO16970.1"/>
    </source>
</evidence>
<dbReference type="EMBL" id="ASPP01017530">
    <property type="protein sequence ID" value="ETO16970.1"/>
    <property type="molecule type" value="Genomic_DNA"/>
</dbReference>
<protein>
    <submittedName>
        <fullName evidence="2">Uncharacterized protein</fullName>
    </submittedName>
</protein>
<name>X6MV51_RETFI</name>
<feature type="region of interest" description="Disordered" evidence="1">
    <location>
        <begin position="206"/>
        <end position="239"/>
    </location>
</feature>
<keyword evidence="3" id="KW-1185">Reference proteome</keyword>
<comment type="caution">
    <text evidence="2">The sequence shown here is derived from an EMBL/GenBank/DDBJ whole genome shotgun (WGS) entry which is preliminary data.</text>
</comment>
<feature type="compositionally biased region" description="Polar residues" evidence="1">
    <location>
        <begin position="227"/>
        <end position="239"/>
    </location>
</feature>
<accession>X6MV51</accession>
<feature type="compositionally biased region" description="Basic and acidic residues" evidence="1">
    <location>
        <begin position="211"/>
        <end position="226"/>
    </location>
</feature>
<sequence length="318" mass="35182">VCVCAIITGYQKYVGEYSNNKGMRINVFNNGTLEHEMENGQKAICPYVLAAVDEIVYTFQQTVFRGKVDPSANAHPLVIQWNDGQRWLLCSSTSPSDIITEIPSNADLTETKTTEAVCDTLSCVPKNETPCENTVLSHSNVENIPTITCDEHTNGNAKGVNAGPSIDTCASPCASPCAGMMPQVKNSVNINTNANIIADTFCTTPSQNRVNSERKTQLQSHSDNRQAMESSPCQSPSLTAHSQCAVFQDIEKEMNDMEPQKRNESENSCSFQITTHNCTINIENTDHFDFHSEKERELSWSRSNSEWLMIPLPPNCAY</sequence>
<feature type="non-terminal residue" evidence="2">
    <location>
        <position position="1"/>
    </location>
</feature>
<dbReference type="AlphaFoldDB" id="X6MV51"/>
<gene>
    <name evidence="2" type="ORF">RFI_20367</name>
</gene>
<evidence type="ECO:0000256" key="1">
    <source>
        <dbReference type="SAM" id="MobiDB-lite"/>
    </source>
</evidence>
<reference evidence="2 3" key="1">
    <citation type="journal article" date="2013" name="Curr. Biol.">
        <title>The Genome of the Foraminiferan Reticulomyxa filosa.</title>
        <authorList>
            <person name="Glockner G."/>
            <person name="Hulsmann N."/>
            <person name="Schleicher M."/>
            <person name="Noegel A.A."/>
            <person name="Eichinger L."/>
            <person name="Gallinger C."/>
            <person name="Pawlowski J."/>
            <person name="Sierra R."/>
            <person name="Euteneuer U."/>
            <person name="Pillet L."/>
            <person name="Moustafa A."/>
            <person name="Platzer M."/>
            <person name="Groth M."/>
            <person name="Szafranski K."/>
            <person name="Schliwa M."/>
        </authorList>
    </citation>
    <scope>NUCLEOTIDE SEQUENCE [LARGE SCALE GENOMIC DNA]</scope>
</reference>
<organism evidence="2 3">
    <name type="scientific">Reticulomyxa filosa</name>
    <dbReference type="NCBI Taxonomy" id="46433"/>
    <lineage>
        <taxon>Eukaryota</taxon>
        <taxon>Sar</taxon>
        <taxon>Rhizaria</taxon>
        <taxon>Retaria</taxon>
        <taxon>Foraminifera</taxon>
        <taxon>Monothalamids</taxon>
        <taxon>Reticulomyxidae</taxon>
        <taxon>Reticulomyxa</taxon>
    </lineage>
</organism>
<evidence type="ECO:0000313" key="3">
    <source>
        <dbReference type="Proteomes" id="UP000023152"/>
    </source>
</evidence>
<proteinExistence type="predicted"/>